<organism evidence="19 20">
    <name type="scientific">Anopheles albimanus</name>
    <name type="common">New world malaria mosquito</name>
    <dbReference type="NCBI Taxonomy" id="7167"/>
    <lineage>
        <taxon>Eukaryota</taxon>
        <taxon>Metazoa</taxon>
        <taxon>Ecdysozoa</taxon>
        <taxon>Arthropoda</taxon>
        <taxon>Hexapoda</taxon>
        <taxon>Insecta</taxon>
        <taxon>Pterygota</taxon>
        <taxon>Neoptera</taxon>
        <taxon>Endopterygota</taxon>
        <taxon>Diptera</taxon>
        <taxon>Nematocera</taxon>
        <taxon>Culicoidea</taxon>
        <taxon>Culicidae</taxon>
        <taxon>Anophelinae</taxon>
        <taxon>Anopheles</taxon>
    </lineage>
</organism>
<dbReference type="GO" id="GO:0003975">
    <property type="term" value="F:UDP-N-acetylglucosamine-dolichyl-phosphate N-acetylglucosaminephosphotransferase activity"/>
    <property type="evidence" value="ECO:0007669"/>
    <property type="project" value="UniProtKB-EC"/>
</dbReference>
<dbReference type="GO" id="GO:0005789">
    <property type="term" value="C:endoplasmic reticulum membrane"/>
    <property type="evidence" value="ECO:0007669"/>
    <property type="project" value="UniProtKB-SubCell"/>
</dbReference>
<evidence type="ECO:0000256" key="18">
    <source>
        <dbReference type="ARBA" id="ARBA00045078"/>
    </source>
</evidence>
<dbReference type="GO" id="GO:0046872">
    <property type="term" value="F:metal ion binding"/>
    <property type="evidence" value="ECO:0007669"/>
    <property type="project" value="UniProtKB-KW"/>
</dbReference>
<evidence type="ECO:0000256" key="2">
    <source>
        <dbReference type="ARBA" id="ARBA00004477"/>
    </source>
</evidence>
<dbReference type="Pfam" id="PF00953">
    <property type="entry name" value="Glycos_transf_4"/>
    <property type="match status" value="1"/>
</dbReference>
<dbReference type="KEGG" id="aali:118458390"/>
<keyword evidence="11" id="KW-0256">Endoplasmic reticulum</keyword>
<comment type="function">
    <text evidence="17">UDP-N-acetylglucosamine--dolichyl-phosphate N-acetylglucosaminephosphotransferase that operates in the biosynthetic pathway of dolichol-linked oligosaccharides, the glycan precursors employed in protein asparagine (N)-glycosylation. The assembly of dolichol-linked oligosaccharides begins on the cytosolic side of the endoplasmic reticulum membrane and finishes in its lumen. The sequential addition of sugars to dolichol pyrophosphate produces dolichol-linked oligosaccharides containing fourteen sugars, including two GlcNAcs, nine mannoses and three glucoses. Once assembled, the oligosaccharide is transferred from the lipid to nascent proteins by oligosaccharyltransferases. Catalyzes the initial step of dolichol-linked oligosaccharide biosynthesis, transfering GlcNAc-1-P from cytosolic UDP-GlcNAc onto the carrier lipid dolichyl phosphate (P-dolichol), yielding GlcNAc-P-P-dolichol embedded in the cytoplasmic leaflet of the endoplasmic reticulum membrane.</text>
</comment>
<evidence type="ECO:0000256" key="16">
    <source>
        <dbReference type="ARBA" id="ARBA00033238"/>
    </source>
</evidence>
<evidence type="ECO:0000256" key="7">
    <source>
        <dbReference type="ARBA" id="ARBA00022676"/>
    </source>
</evidence>
<evidence type="ECO:0000256" key="15">
    <source>
        <dbReference type="ARBA" id="ARBA00029567"/>
    </source>
</evidence>
<evidence type="ECO:0000256" key="9">
    <source>
        <dbReference type="ARBA" id="ARBA00022692"/>
    </source>
</evidence>
<dbReference type="VEuPathDB" id="VectorBase:AALB20_038725"/>
<evidence type="ECO:0000256" key="6">
    <source>
        <dbReference type="ARBA" id="ARBA00017659"/>
    </source>
</evidence>
<keyword evidence="20" id="KW-1185">Reference proteome</keyword>
<reference evidence="19 20" key="1">
    <citation type="journal article" date="2017" name="G3 (Bethesda)">
        <title>The Physical Genome Mapping of Anopheles albimanus Corrected Scaffold Misassemblies and Identified Interarm Rearrangements in Genus Anopheles.</title>
        <authorList>
            <person name="Artemov G.N."/>
            <person name="Peery A.N."/>
            <person name="Jiang X."/>
            <person name="Tu Z."/>
            <person name="Stegniy V.N."/>
            <person name="Sharakhova M.V."/>
            <person name="Sharakhov I.V."/>
        </authorList>
    </citation>
    <scope>NUCLEOTIDE SEQUENCE [LARGE SCALE GENOMIC DNA]</scope>
    <source>
        <strain evidence="19 20">ALBI9_A</strain>
    </source>
</reference>
<evidence type="ECO:0000256" key="5">
    <source>
        <dbReference type="ARBA" id="ARBA00013225"/>
    </source>
</evidence>
<keyword evidence="12" id="KW-0460">Magnesium</keyword>
<evidence type="ECO:0000256" key="14">
    <source>
        <dbReference type="ARBA" id="ARBA00023136"/>
    </source>
</evidence>
<dbReference type="VEuPathDB" id="VectorBase:AALB001503"/>
<keyword evidence="7" id="KW-0328">Glycosyltransferase</keyword>
<dbReference type="InterPro" id="IPR000715">
    <property type="entry name" value="Glycosyl_transferase_4"/>
</dbReference>
<accession>A0A182F4W2</accession>
<keyword evidence="9" id="KW-0812">Transmembrane</keyword>
<dbReference type="AlphaFoldDB" id="A0A182F4W2"/>
<sequence>MTLVHCFEFTVFGQTIHLPVPLLVNGAISVGAFFAGRSLIPKMKPMFINANLYGIDMNKTSKPKIPEAFGVVTGCVFLVSLFLFIPVPFLRNFSTNVAGNFPHDKFVEFVAAMLSICCMILLGFADDVLNLRWRDKLYLPTVASLPLLMVYYTNFNSTTVLLPKLVHPLLGQSLDIGFLYYVFMGMLAVFCTNAINILAGINGLEVCQSLIIAGSIVTFNVLEILSGNHSDAHEFSLYIMLPYIGATLALWRYNRYPSEVFVGDTFNYLSGMTFAVVGILGHFSKTVLLFFIPQVLNFLYSVPQLFRFIPCPRHRMPKHDPATDLLHISRTQFRVSELNTIGRLCYNVFRHLRLIRCELSTDDGGQTVTCNNFTIINFAILLTGPIREDRLNRLLVGFQLICALFAFTIRYPLAHYFYDAN</sequence>
<dbReference type="EC" id="2.7.8.15" evidence="5"/>
<dbReference type="PANTHER" id="PTHR10571">
    <property type="entry name" value="UDP-N-ACETYLGLUCOSAMINE--DOLICHYL-PHOSPHATE N-ACETYLGLUCOSAMINEPHOSPHOTRANSFERASE"/>
    <property type="match status" value="1"/>
</dbReference>
<proteinExistence type="inferred from homology"/>
<dbReference type="GeneID" id="118458390"/>
<dbReference type="InterPro" id="IPR033895">
    <property type="entry name" value="GPT"/>
</dbReference>
<dbReference type="CTD" id="34711"/>
<reference evidence="19" key="2">
    <citation type="submission" date="2022-08" db="UniProtKB">
        <authorList>
            <consortium name="EnsemblMetazoa"/>
        </authorList>
    </citation>
    <scope>IDENTIFICATION</scope>
    <source>
        <strain evidence="19">STECLA/ALBI9_A</strain>
    </source>
</reference>
<keyword evidence="13" id="KW-1133">Transmembrane helix</keyword>
<evidence type="ECO:0000256" key="17">
    <source>
        <dbReference type="ARBA" id="ARBA00044717"/>
    </source>
</evidence>
<comment type="subcellular location">
    <subcellularLocation>
        <location evidence="2">Endoplasmic reticulum membrane</location>
        <topology evidence="2">Multi-pass membrane protein</topology>
    </subcellularLocation>
</comment>
<keyword evidence="14" id="KW-0472">Membrane</keyword>
<comment type="similarity">
    <text evidence="4">Belongs to the glycosyltransferase 4 family.</text>
</comment>
<comment type="cofactor">
    <cofactor evidence="1">
        <name>Mg(2+)</name>
        <dbReference type="ChEBI" id="CHEBI:18420"/>
    </cofactor>
</comment>
<dbReference type="EnsemblMetazoa" id="AALB001503-RA">
    <property type="protein sequence ID" value="AALB001503-PA"/>
    <property type="gene ID" value="AALB001503"/>
</dbReference>
<comment type="catalytic activity">
    <reaction evidence="18">
        <text>a di-trans,poly-cis-dolichyl phosphate + UDP-N-acetyl-alpha-D-glucosamine = an N-acetyl-alpha-D-glucosaminyl-diphospho-di-trans,poly-cis-dolichol + UMP</text>
        <dbReference type="Rhea" id="RHEA:13289"/>
        <dbReference type="Rhea" id="RHEA-COMP:19498"/>
        <dbReference type="Rhea" id="RHEA-COMP:19507"/>
        <dbReference type="ChEBI" id="CHEBI:57683"/>
        <dbReference type="ChEBI" id="CHEBI:57705"/>
        <dbReference type="ChEBI" id="CHEBI:57865"/>
        <dbReference type="ChEBI" id="CHEBI:58427"/>
        <dbReference type="EC" id="2.7.8.15"/>
    </reaction>
    <physiologicalReaction direction="left-to-right" evidence="18">
        <dbReference type="Rhea" id="RHEA:13290"/>
    </physiologicalReaction>
</comment>
<evidence type="ECO:0000313" key="19">
    <source>
        <dbReference type="EnsemblMetazoa" id="AALB001503-PA"/>
    </source>
</evidence>
<evidence type="ECO:0000256" key="1">
    <source>
        <dbReference type="ARBA" id="ARBA00001946"/>
    </source>
</evidence>
<evidence type="ECO:0000256" key="13">
    <source>
        <dbReference type="ARBA" id="ARBA00022989"/>
    </source>
</evidence>
<dbReference type="GO" id="GO:0006488">
    <property type="term" value="P:dolichol-linked oligosaccharide biosynthetic process"/>
    <property type="evidence" value="ECO:0007669"/>
    <property type="project" value="InterPro"/>
</dbReference>
<evidence type="ECO:0000256" key="11">
    <source>
        <dbReference type="ARBA" id="ARBA00022824"/>
    </source>
</evidence>
<evidence type="ECO:0000256" key="3">
    <source>
        <dbReference type="ARBA" id="ARBA00004922"/>
    </source>
</evidence>
<dbReference type="RefSeq" id="XP_035776695.1">
    <property type="nucleotide sequence ID" value="XM_035920802.1"/>
</dbReference>
<evidence type="ECO:0000256" key="12">
    <source>
        <dbReference type="ARBA" id="ARBA00022842"/>
    </source>
</evidence>
<comment type="pathway">
    <text evidence="3">Protein modification; protein glycosylation.</text>
</comment>
<protein>
    <recommendedName>
        <fullName evidence="6">UDP-N-acetylglucosamine--dolichyl-phosphate N-acetylglucosaminephosphotransferase</fullName>
        <ecNumber evidence="5">2.7.8.15</ecNumber>
    </recommendedName>
    <alternativeName>
        <fullName evidence="15">GlcNAc-1-P transferase</fullName>
    </alternativeName>
    <alternativeName>
        <fullName evidence="16">N-acetylglucosamine-1-phosphate transferase</fullName>
    </alternativeName>
</protein>
<dbReference type="STRING" id="7167.A0A182F4W2"/>
<keyword evidence="8" id="KW-0808">Transferase</keyword>
<dbReference type="GO" id="GO:0016757">
    <property type="term" value="F:glycosyltransferase activity"/>
    <property type="evidence" value="ECO:0007669"/>
    <property type="project" value="UniProtKB-KW"/>
</dbReference>
<evidence type="ECO:0000256" key="8">
    <source>
        <dbReference type="ARBA" id="ARBA00022679"/>
    </source>
</evidence>
<evidence type="ECO:0000256" key="10">
    <source>
        <dbReference type="ARBA" id="ARBA00022723"/>
    </source>
</evidence>
<keyword evidence="10" id="KW-0479">Metal-binding</keyword>
<evidence type="ECO:0000256" key="4">
    <source>
        <dbReference type="ARBA" id="ARBA00009317"/>
    </source>
</evidence>
<dbReference type="CDD" id="cd06855">
    <property type="entry name" value="GT_GPT_euk"/>
    <property type="match status" value="1"/>
</dbReference>
<dbReference type="PANTHER" id="PTHR10571:SF0">
    <property type="entry name" value="UDP-N-ACETYLGLUCOSAMINE--DOLICHYL-PHOSPHATE N-ACETYLGLUCOSAMINEPHOSPHOTRANSFERASE"/>
    <property type="match status" value="1"/>
</dbReference>
<dbReference type="Proteomes" id="UP000069272">
    <property type="component" value="Chromosome 2L"/>
</dbReference>
<evidence type="ECO:0000313" key="20">
    <source>
        <dbReference type="Proteomes" id="UP000069272"/>
    </source>
</evidence>
<name>A0A182F4W2_ANOAL</name>
<dbReference type="OrthoDB" id="10262326at2759"/>